<reference evidence="1 2" key="1">
    <citation type="submission" date="2015-07" db="EMBL/GenBank/DDBJ databases">
        <title>High-quality genome of monoxenous trypanosomatid Leptomonas pyrrhocoris.</title>
        <authorList>
            <person name="Flegontov P."/>
            <person name="Butenko A."/>
            <person name="Firsov S."/>
            <person name="Vlcek C."/>
            <person name="Logacheva M.D."/>
            <person name="Field M."/>
            <person name="Filatov D."/>
            <person name="Flegontova O."/>
            <person name="Gerasimov E."/>
            <person name="Jackson A.P."/>
            <person name="Kelly S."/>
            <person name="Opperdoes F."/>
            <person name="O'Reilly A."/>
            <person name="Votypka J."/>
            <person name="Yurchenko V."/>
            <person name="Lukes J."/>
        </authorList>
    </citation>
    <scope>NUCLEOTIDE SEQUENCE [LARGE SCALE GENOMIC DNA]</scope>
    <source>
        <strain evidence="1">H10</strain>
    </source>
</reference>
<protein>
    <submittedName>
        <fullName evidence="1">Uncharacterized protein</fullName>
    </submittedName>
</protein>
<name>A0A0M9G2F4_LEPPY</name>
<dbReference type="OMA" id="CYPSATV"/>
<gene>
    <name evidence="1" type="ORF">ABB37_04285</name>
</gene>
<dbReference type="RefSeq" id="XP_015659312.1">
    <property type="nucleotide sequence ID" value="XM_015801911.1"/>
</dbReference>
<proteinExistence type="predicted"/>
<dbReference type="GeneID" id="26904576"/>
<accession>A0A0M9G2F4</accession>
<evidence type="ECO:0000313" key="1">
    <source>
        <dbReference type="EMBL" id="KPA80873.1"/>
    </source>
</evidence>
<dbReference type="Proteomes" id="UP000037923">
    <property type="component" value="Unassembled WGS sequence"/>
</dbReference>
<evidence type="ECO:0000313" key="2">
    <source>
        <dbReference type="Proteomes" id="UP000037923"/>
    </source>
</evidence>
<dbReference type="EMBL" id="LGTL01000007">
    <property type="protein sequence ID" value="KPA80873.1"/>
    <property type="molecule type" value="Genomic_DNA"/>
</dbReference>
<dbReference type="VEuPathDB" id="TriTrypDB:LpyrH10_07_0920"/>
<sequence length="454" mass="49133">MNVRCGVLRTSRVVVGASPSPVESAAEALVTLVQSCYPSASVVFPCGFGEGRQSRGASGDLEVLQVRLQSKLAARGELPGEFGAAGRVLARRWWATAAPSTRLRPRWWEVVARLSPPSNVHSSLFANNLNVPPLCPDAVVYIDGVEVIDVANMVAPQLMEDIPNIVAVDNVGSGTSTHGGERQEPTYCRRKVNWERYWQVKRCAMRGADLMELSLPISAPSAMGDRSFSRASLLVAVANPNVSLSTLHRQKNSSRRGPLRTAFGYSLPCLRNALPVAVVRSVRLLRAWQQRVLQSSAGAGGGAAAPSTSAFWVSAVGHLLDTPLESKLKHPVLQVIEDWLEASPEKTMLTAVHTELLRTLTQPDVSVEDLPLCGEQHEGDFLSSLLFSAMVQRALATPPSEWNSTNYFLPRERFDGTTDMAAATALSHCCGGVAASFSQSTSEELLRHSTGRWQ</sequence>
<organism evidence="1 2">
    <name type="scientific">Leptomonas pyrrhocoris</name>
    <name type="common">Firebug parasite</name>
    <dbReference type="NCBI Taxonomy" id="157538"/>
    <lineage>
        <taxon>Eukaryota</taxon>
        <taxon>Discoba</taxon>
        <taxon>Euglenozoa</taxon>
        <taxon>Kinetoplastea</taxon>
        <taxon>Metakinetoplastina</taxon>
        <taxon>Trypanosomatida</taxon>
        <taxon>Trypanosomatidae</taxon>
        <taxon>Leishmaniinae</taxon>
        <taxon>Leptomonas</taxon>
    </lineage>
</organism>
<dbReference type="OrthoDB" id="272756at2759"/>
<keyword evidence="2" id="KW-1185">Reference proteome</keyword>
<dbReference type="AlphaFoldDB" id="A0A0M9G2F4"/>
<comment type="caution">
    <text evidence="1">The sequence shown here is derived from an EMBL/GenBank/DDBJ whole genome shotgun (WGS) entry which is preliminary data.</text>
</comment>